<gene>
    <name evidence="1" type="ORF">BTMF_LOCUS5801</name>
</gene>
<sequence>MRLNAKYVFCVQHCLLRSSVLFFYAIFSQTTALRCYVSGPTPNNNSVDVPLQECHPTVVSCMTTISWVNNFSSFYCSTRKCITKLKIHEQTGETSSSTTSTFYNTVNDSQTIYCCYTDGCNSHSSTRSLKSSLSFMILITVIFFRIS</sequence>
<protein>
    <submittedName>
        <fullName evidence="3">UPAR/Ly6 domain-containing protein</fullName>
    </submittedName>
</protein>
<evidence type="ECO:0000313" key="3">
    <source>
        <dbReference type="WBParaSite" id="BTMF_0000761101-mRNA-1"/>
    </source>
</evidence>
<dbReference type="AlphaFoldDB" id="A0A0R3QJG6"/>
<dbReference type="CDD" id="cd00117">
    <property type="entry name" value="TFP"/>
    <property type="match status" value="1"/>
</dbReference>
<reference evidence="3" key="1">
    <citation type="submission" date="2017-02" db="UniProtKB">
        <authorList>
            <consortium name="WormBaseParasite"/>
        </authorList>
    </citation>
    <scope>IDENTIFICATION</scope>
</reference>
<name>A0A0R3QJG6_9BILA</name>
<organism evidence="3">
    <name type="scientific">Brugia timori</name>
    <dbReference type="NCBI Taxonomy" id="42155"/>
    <lineage>
        <taxon>Eukaryota</taxon>
        <taxon>Metazoa</taxon>
        <taxon>Ecdysozoa</taxon>
        <taxon>Nematoda</taxon>
        <taxon>Chromadorea</taxon>
        <taxon>Rhabditida</taxon>
        <taxon>Spirurina</taxon>
        <taxon>Spiruromorpha</taxon>
        <taxon>Filarioidea</taxon>
        <taxon>Onchocercidae</taxon>
        <taxon>Brugia</taxon>
    </lineage>
</organism>
<dbReference type="Proteomes" id="UP000280834">
    <property type="component" value="Unassembled WGS sequence"/>
</dbReference>
<proteinExistence type="predicted"/>
<accession>A0A0R3QJG6</accession>
<evidence type="ECO:0000313" key="2">
    <source>
        <dbReference type="Proteomes" id="UP000280834"/>
    </source>
</evidence>
<dbReference type="EMBL" id="UZAG01015426">
    <property type="protein sequence ID" value="VDO20115.1"/>
    <property type="molecule type" value="Genomic_DNA"/>
</dbReference>
<evidence type="ECO:0000313" key="1">
    <source>
        <dbReference type="EMBL" id="VDO20115.1"/>
    </source>
</evidence>
<dbReference type="WBParaSite" id="BTMF_0000761101-mRNA-1">
    <property type="protein sequence ID" value="BTMF_0000761101-mRNA-1"/>
    <property type="gene ID" value="BTMF_0000761101"/>
</dbReference>
<reference evidence="1 2" key="2">
    <citation type="submission" date="2018-11" db="EMBL/GenBank/DDBJ databases">
        <authorList>
            <consortium name="Pathogen Informatics"/>
        </authorList>
    </citation>
    <scope>NUCLEOTIDE SEQUENCE [LARGE SCALE GENOMIC DNA]</scope>
</reference>
<keyword evidence="2" id="KW-1185">Reference proteome</keyword>